<sequence>MQQRNGSIEGQDQVTPHCVQNLQVLYGDEVDSASSDHVTMEGLEHSSMLEPGGTQKKATANNNREEQIKWPASCQKKELHLYEDVDCPCREGGPKTCSDVNSHAQHRTEQNCCVQQKKGVWTMLIFNRRQHKIN</sequence>
<name>A0A9D4HUQ0_DREPO</name>
<comment type="caution">
    <text evidence="2">The sequence shown here is derived from an EMBL/GenBank/DDBJ whole genome shotgun (WGS) entry which is preliminary data.</text>
</comment>
<protein>
    <submittedName>
        <fullName evidence="2">Uncharacterized protein</fullName>
    </submittedName>
</protein>
<accession>A0A9D4HUQ0</accession>
<dbReference type="EMBL" id="JAIWYP010000011">
    <property type="protein sequence ID" value="KAH3735820.1"/>
    <property type="molecule type" value="Genomic_DNA"/>
</dbReference>
<gene>
    <name evidence="2" type="ORF">DPMN_042378</name>
</gene>
<dbReference type="Proteomes" id="UP000828390">
    <property type="component" value="Unassembled WGS sequence"/>
</dbReference>
<proteinExistence type="predicted"/>
<keyword evidence="3" id="KW-1185">Reference proteome</keyword>
<evidence type="ECO:0000313" key="2">
    <source>
        <dbReference type="EMBL" id="KAH3735820.1"/>
    </source>
</evidence>
<reference evidence="2" key="1">
    <citation type="journal article" date="2019" name="bioRxiv">
        <title>The Genome of the Zebra Mussel, Dreissena polymorpha: A Resource for Invasive Species Research.</title>
        <authorList>
            <person name="McCartney M.A."/>
            <person name="Auch B."/>
            <person name="Kono T."/>
            <person name="Mallez S."/>
            <person name="Zhang Y."/>
            <person name="Obille A."/>
            <person name="Becker A."/>
            <person name="Abrahante J.E."/>
            <person name="Garbe J."/>
            <person name="Badalamenti J.P."/>
            <person name="Herman A."/>
            <person name="Mangelson H."/>
            <person name="Liachko I."/>
            <person name="Sullivan S."/>
            <person name="Sone E.D."/>
            <person name="Koren S."/>
            <person name="Silverstein K.A.T."/>
            <person name="Beckman K.B."/>
            <person name="Gohl D.M."/>
        </authorList>
    </citation>
    <scope>NUCLEOTIDE SEQUENCE</scope>
    <source>
        <strain evidence="2">Duluth1</strain>
        <tissue evidence="2">Whole animal</tissue>
    </source>
</reference>
<reference evidence="2" key="2">
    <citation type="submission" date="2020-11" db="EMBL/GenBank/DDBJ databases">
        <authorList>
            <person name="McCartney M.A."/>
            <person name="Auch B."/>
            <person name="Kono T."/>
            <person name="Mallez S."/>
            <person name="Becker A."/>
            <person name="Gohl D.M."/>
            <person name="Silverstein K.A.T."/>
            <person name="Koren S."/>
            <person name="Bechman K.B."/>
            <person name="Herman A."/>
            <person name="Abrahante J.E."/>
            <person name="Garbe J."/>
        </authorList>
    </citation>
    <scope>NUCLEOTIDE SEQUENCE</scope>
    <source>
        <strain evidence="2">Duluth1</strain>
        <tissue evidence="2">Whole animal</tissue>
    </source>
</reference>
<organism evidence="2 3">
    <name type="scientific">Dreissena polymorpha</name>
    <name type="common">Zebra mussel</name>
    <name type="synonym">Mytilus polymorpha</name>
    <dbReference type="NCBI Taxonomy" id="45954"/>
    <lineage>
        <taxon>Eukaryota</taxon>
        <taxon>Metazoa</taxon>
        <taxon>Spiralia</taxon>
        <taxon>Lophotrochozoa</taxon>
        <taxon>Mollusca</taxon>
        <taxon>Bivalvia</taxon>
        <taxon>Autobranchia</taxon>
        <taxon>Heteroconchia</taxon>
        <taxon>Euheterodonta</taxon>
        <taxon>Imparidentia</taxon>
        <taxon>Neoheterodontei</taxon>
        <taxon>Myida</taxon>
        <taxon>Dreissenoidea</taxon>
        <taxon>Dreissenidae</taxon>
        <taxon>Dreissena</taxon>
    </lineage>
</organism>
<dbReference type="AlphaFoldDB" id="A0A9D4HUQ0"/>
<feature type="region of interest" description="Disordered" evidence="1">
    <location>
        <begin position="44"/>
        <end position="64"/>
    </location>
</feature>
<evidence type="ECO:0000313" key="3">
    <source>
        <dbReference type="Proteomes" id="UP000828390"/>
    </source>
</evidence>
<evidence type="ECO:0000256" key="1">
    <source>
        <dbReference type="SAM" id="MobiDB-lite"/>
    </source>
</evidence>